<dbReference type="Proteomes" id="UP000294581">
    <property type="component" value="Unassembled WGS sequence"/>
</dbReference>
<name>A0A4R8LKJ0_9BACL</name>
<sequence>MTSDREQSNRKPPRIMKLLDQPICRTTVPMAVSTKRIFQRHQEVLCKLKRYLEE</sequence>
<evidence type="ECO:0000313" key="2">
    <source>
        <dbReference type="Proteomes" id="UP000294581"/>
    </source>
</evidence>
<keyword evidence="2" id="KW-1185">Reference proteome</keyword>
<organism evidence="1 2">
    <name type="scientific">Alicyclobacillus sacchari</name>
    <dbReference type="NCBI Taxonomy" id="392010"/>
    <lineage>
        <taxon>Bacteria</taxon>
        <taxon>Bacillati</taxon>
        <taxon>Bacillota</taxon>
        <taxon>Bacilli</taxon>
        <taxon>Bacillales</taxon>
        <taxon>Alicyclobacillaceae</taxon>
        <taxon>Alicyclobacillus</taxon>
    </lineage>
</organism>
<gene>
    <name evidence="1" type="ORF">C7445_109131</name>
</gene>
<accession>A0A4R8LKJ0</accession>
<comment type="caution">
    <text evidence="1">The sequence shown here is derived from an EMBL/GenBank/DDBJ whole genome shotgun (WGS) entry which is preliminary data.</text>
</comment>
<dbReference type="EMBL" id="SORF01000009">
    <property type="protein sequence ID" value="TDY44632.1"/>
    <property type="molecule type" value="Genomic_DNA"/>
</dbReference>
<protein>
    <submittedName>
        <fullName evidence="1">Uncharacterized protein</fullName>
    </submittedName>
</protein>
<proteinExistence type="predicted"/>
<evidence type="ECO:0000313" key="1">
    <source>
        <dbReference type="EMBL" id="TDY44632.1"/>
    </source>
</evidence>
<dbReference type="AlphaFoldDB" id="A0A4R8LKJ0"/>
<reference evidence="1 2" key="1">
    <citation type="submission" date="2019-03" db="EMBL/GenBank/DDBJ databases">
        <title>Genomic Encyclopedia of Type Strains, Phase IV (KMG-IV): sequencing the most valuable type-strain genomes for metagenomic binning, comparative biology and taxonomic classification.</title>
        <authorList>
            <person name="Goeker M."/>
        </authorList>
    </citation>
    <scope>NUCLEOTIDE SEQUENCE [LARGE SCALE GENOMIC DNA]</scope>
    <source>
        <strain evidence="1 2">DSM 17974</strain>
    </source>
</reference>